<feature type="region of interest" description="Disordered" evidence="2">
    <location>
        <begin position="1"/>
        <end position="96"/>
    </location>
</feature>
<dbReference type="GeneID" id="101859077"/>
<evidence type="ECO:0000256" key="1">
    <source>
        <dbReference type="ARBA" id="ARBA00005968"/>
    </source>
</evidence>
<evidence type="ECO:0000313" key="4">
    <source>
        <dbReference type="Proteomes" id="UP000694888"/>
    </source>
</evidence>
<dbReference type="InterPro" id="IPR050779">
    <property type="entry name" value="Transglutaminase"/>
</dbReference>
<dbReference type="Gene3D" id="2.60.40.10">
    <property type="entry name" value="Immunoglobulins"/>
    <property type="match status" value="3"/>
</dbReference>
<feature type="compositionally biased region" description="Low complexity" evidence="2">
    <location>
        <begin position="30"/>
        <end position="39"/>
    </location>
</feature>
<dbReference type="InterPro" id="IPR014756">
    <property type="entry name" value="Ig_E-set"/>
</dbReference>
<name>A0ABM1AFU1_APLCA</name>
<comment type="similarity">
    <text evidence="1">Belongs to the transglutaminase superfamily. Transglutaminase family.</text>
</comment>
<dbReference type="Pfam" id="PF01841">
    <property type="entry name" value="Transglut_core"/>
    <property type="match status" value="1"/>
</dbReference>
<accession>A0ABM1AFU1</accession>
<dbReference type="PANTHER" id="PTHR11590">
    <property type="entry name" value="PROTEIN-GLUTAMINE GAMMA-GLUTAMYLTRANSFERASE"/>
    <property type="match status" value="1"/>
</dbReference>
<dbReference type="InterPro" id="IPR001102">
    <property type="entry name" value="Transglutaminase_N"/>
</dbReference>
<dbReference type="InterPro" id="IPR038765">
    <property type="entry name" value="Papain-like_cys_pep_sf"/>
</dbReference>
<dbReference type="Pfam" id="PF00868">
    <property type="entry name" value="Transglut_N"/>
    <property type="match status" value="1"/>
</dbReference>
<keyword evidence="4" id="KW-1185">Reference proteome</keyword>
<proteinExistence type="inferred from homology"/>
<feature type="region of interest" description="Disordered" evidence="2">
    <location>
        <begin position="592"/>
        <end position="613"/>
    </location>
</feature>
<dbReference type="InterPro" id="IPR013783">
    <property type="entry name" value="Ig-like_fold"/>
</dbReference>
<dbReference type="InterPro" id="IPR023608">
    <property type="entry name" value="Transglutaminase_animal"/>
</dbReference>
<dbReference type="SUPFAM" id="SSF54001">
    <property type="entry name" value="Cysteine proteinases"/>
    <property type="match status" value="1"/>
</dbReference>
<evidence type="ECO:0000259" key="3">
    <source>
        <dbReference type="SMART" id="SM00460"/>
    </source>
</evidence>
<evidence type="ECO:0000313" key="5">
    <source>
        <dbReference type="RefSeq" id="XP_012946813.1"/>
    </source>
</evidence>
<dbReference type="InterPro" id="IPR036985">
    <property type="entry name" value="Transglutaminase-like_sf"/>
</dbReference>
<dbReference type="RefSeq" id="XP_012946813.1">
    <property type="nucleotide sequence ID" value="XM_013091359.2"/>
</dbReference>
<dbReference type="SUPFAM" id="SSF81296">
    <property type="entry name" value="E set domains"/>
    <property type="match status" value="1"/>
</dbReference>
<dbReference type="PANTHER" id="PTHR11590:SF40">
    <property type="entry name" value="HEMOCYTE PROTEIN-GLUTAMINE GAMMA-GLUTAMYLTRANSFERASE-LIKE PROTEIN"/>
    <property type="match status" value="1"/>
</dbReference>
<evidence type="ECO:0000256" key="2">
    <source>
        <dbReference type="SAM" id="MobiDB-lite"/>
    </source>
</evidence>
<feature type="compositionally biased region" description="Basic and acidic residues" evidence="2">
    <location>
        <begin position="66"/>
        <end position="96"/>
    </location>
</feature>
<dbReference type="PIRSF" id="PIRSF000459">
    <property type="entry name" value="TGM_EBP42"/>
    <property type="match status" value="1"/>
</dbReference>
<dbReference type="InterPro" id="IPR036238">
    <property type="entry name" value="Transglutaminase_C_sf"/>
</dbReference>
<dbReference type="InterPro" id="IPR002931">
    <property type="entry name" value="Transglutaminase-like"/>
</dbReference>
<organism evidence="4 5">
    <name type="scientific">Aplysia californica</name>
    <name type="common">California sea hare</name>
    <dbReference type="NCBI Taxonomy" id="6500"/>
    <lineage>
        <taxon>Eukaryota</taxon>
        <taxon>Metazoa</taxon>
        <taxon>Spiralia</taxon>
        <taxon>Lophotrochozoa</taxon>
        <taxon>Mollusca</taxon>
        <taxon>Gastropoda</taxon>
        <taxon>Heterobranchia</taxon>
        <taxon>Euthyneura</taxon>
        <taxon>Tectipleura</taxon>
        <taxon>Aplysiida</taxon>
        <taxon>Aplysioidea</taxon>
        <taxon>Aplysiidae</taxon>
        <taxon>Aplysia</taxon>
    </lineage>
</organism>
<dbReference type="Proteomes" id="UP000694888">
    <property type="component" value="Unplaced"/>
</dbReference>
<reference evidence="5" key="1">
    <citation type="submission" date="2025-08" db="UniProtKB">
        <authorList>
            <consortium name="RefSeq"/>
        </authorList>
    </citation>
    <scope>IDENTIFICATION</scope>
</reference>
<dbReference type="Gene3D" id="3.90.260.10">
    <property type="entry name" value="Transglutaminase-like"/>
    <property type="match status" value="1"/>
</dbReference>
<dbReference type="SMART" id="SM00460">
    <property type="entry name" value="TGc"/>
    <property type="match status" value="1"/>
</dbReference>
<sequence length="891" mass="99893">MYRDYREARGGAPSNDSSRSSVVPPWATDYNSYSNSYNSRSQPGGVAGHRNTSNSAAGVGGGRGRGAHERGGRRSNERRGERMPTERRYGSRPSERPYDRDLPFWLRLHPHDVPAGSISHRERENERRIEREMEDRRSIRVEEDMEVVPPEVPQKKNVLTVKAVDLHIKQNTKEHNTSEYDCTERDRNPRLVVRRGQVFILTFTFQRPWSSADDDLSLQLSLGEQANEADGTLVKIKMAEDGSNKFSPDQLFSAKIAQAEGKNLTVFVYPSPNAMIGEWECLVSTATVGSPEPFVFQGIGEIYVLFNPWCKEDQVFYTENPGDLEEYVNNEYGCVFQGQADYISRKPWFYGQFRDGVLDTCMTILRIAFDLQVSRDMGNAIEVTRRLSRALNDSEADPGVMRGNWSGRYGNGTSPSSWRSSVKILTEFGRTKSPVKYAQCWVFSHVLTTVCRALGIPCRSLTNYESAHDTDHTVTIDSYKNEDGDDMPEYKQDSTWNYHCWNDVWINRPELDSSASARGRYSGWHAIDATPQEKSAGRYQCGPTPHKAVRCGELSVGYDTGFLFGEVNGELCTWLVPNDRSRGLQLLSRDPTAVGKRMSTKKPDGGRAIGTFGPGARKVEDVRMDITHLYKFPEGSKEEREALKLAVGRGPGAKIFEEPGGVSINLVEVSPTQIGNSFTFSVLLTNTSNEPRALGLTLGVFPIDYRGERLGWDKVAFKKYEAVSISPGENLRFDLPVQDKAYLAFCDKSMSMMLRAHAKIQGEEKPVSKMKKMSLIAPDLSVMIPGPATRLERDQPFSVTIQATNPCSKPLTECSLQLDGSIEPLPSQGFTYVDSAHVKKISDIFPNQVMTLTIEVKAKRQPYMSKRRELDVDLICKQLPELTGSLEVSLS</sequence>
<dbReference type="SUPFAM" id="SSF49309">
    <property type="entry name" value="Transglutaminase, two C-terminal domains"/>
    <property type="match status" value="2"/>
</dbReference>
<protein>
    <submittedName>
        <fullName evidence="5">Protein-glutamine gamma-glutamyltransferase 4</fullName>
    </submittedName>
</protein>
<gene>
    <name evidence="5" type="primary">LOC101859077</name>
</gene>
<feature type="domain" description="Transglutaminase-like" evidence="3">
    <location>
        <begin position="432"/>
        <end position="531"/>
    </location>
</feature>